<dbReference type="KEGG" id="dci:103524351"/>
<dbReference type="OMA" id="KMSNRLK"/>
<dbReference type="GO" id="GO:0005762">
    <property type="term" value="C:mitochondrial large ribosomal subunit"/>
    <property type="evidence" value="ECO:0007669"/>
    <property type="project" value="TreeGrafter"/>
</dbReference>
<gene>
    <name evidence="2" type="primary">LOC103524351</name>
</gene>
<dbReference type="InterPro" id="IPR026569">
    <property type="entry name" value="Ribosomal_bL28"/>
</dbReference>
<keyword evidence="2" id="KW-0689">Ribosomal protein</keyword>
<keyword evidence="2" id="KW-0687">Ribonucleoprotein</keyword>
<dbReference type="GO" id="GO:0003735">
    <property type="term" value="F:structural constituent of ribosome"/>
    <property type="evidence" value="ECO:0007669"/>
    <property type="project" value="InterPro"/>
</dbReference>
<organism evidence="1 2">
    <name type="scientific">Diaphorina citri</name>
    <name type="common">Asian citrus psyllid</name>
    <dbReference type="NCBI Taxonomy" id="121845"/>
    <lineage>
        <taxon>Eukaryota</taxon>
        <taxon>Metazoa</taxon>
        <taxon>Ecdysozoa</taxon>
        <taxon>Arthropoda</taxon>
        <taxon>Hexapoda</taxon>
        <taxon>Insecta</taxon>
        <taxon>Pterygota</taxon>
        <taxon>Neoptera</taxon>
        <taxon>Paraneoptera</taxon>
        <taxon>Hemiptera</taxon>
        <taxon>Sternorrhyncha</taxon>
        <taxon>Psylloidea</taxon>
        <taxon>Psyllidae</taxon>
        <taxon>Diaphorininae</taxon>
        <taxon>Diaphorina</taxon>
    </lineage>
</organism>
<reference evidence="2" key="1">
    <citation type="submission" date="2025-08" db="UniProtKB">
        <authorList>
            <consortium name="RefSeq"/>
        </authorList>
    </citation>
    <scope>IDENTIFICATION</scope>
</reference>
<dbReference type="PANTHER" id="PTHR13528:SF2">
    <property type="entry name" value="LARGE RIBOSOMAL SUBUNIT PROTEIN BL28M"/>
    <property type="match status" value="1"/>
</dbReference>
<dbReference type="Proteomes" id="UP000079169">
    <property type="component" value="Unplaced"/>
</dbReference>
<dbReference type="STRING" id="121845.A0A1S3DU95"/>
<protein>
    <submittedName>
        <fullName evidence="2">39S ribosomal protein L28, mitochondrial</fullName>
    </submittedName>
</protein>
<sequence>MLRAKHLANGARIRYVKKKTAFDTEIASKLPESYRKFYAEWKMEKPKPVHYVEEPGRYKKNAQGVVVPVINYPIPSKYTLEQDLGIWGGESVIEGYRRPAHKYETQPPEYWVPHLLDHIVYSEILDKYLNVPVTQRTVDLIHEHYGFDEYLLQTRACNLNSLIACKIKRKMLLALYDKTLYPDDETKRETIYNKYKHYLENYSREDIEWYGWSLPEAQEKIILIEREAEARSKVPLKVLFRKEMIEDLKQKKLEGTLNLEEEKTKPTSLLGKLNPFAKS</sequence>
<evidence type="ECO:0000313" key="2">
    <source>
        <dbReference type="RefSeq" id="XP_008487585.1"/>
    </source>
</evidence>
<dbReference type="CTD" id="10573"/>
<name>A0A1S3DU95_DIACI</name>
<dbReference type="PANTHER" id="PTHR13528">
    <property type="entry name" value="39S RIBOSOMAL PROTEIN L28, MITOCHONDRIAL"/>
    <property type="match status" value="1"/>
</dbReference>
<accession>A0A1S3DU95</accession>
<dbReference type="GeneID" id="103524351"/>
<evidence type="ECO:0000313" key="1">
    <source>
        <dbReference type="Proteomes" id="UP000079169"/>
    </source>
</evidence>
<dbReference type="RefSeq" id="XP_008487585.1">
    <property type="nucleotide sequence ID" value="XM_008489363.3"/>
</dbReference>
<keyword evidence="1" id="KW-1185">Reference proteome</keyword>
<dbReference type="OrthoDB" id="361870at2759"/>
<dbReference type="PaxDb" id="121845-A0A1S3DU95"/>
<proteinExistence type="predicted"/>
<dbReference type="AlphaFoldDB" id="A0A1S3DU95"/>